<protein>
    <recommendedName>
        <fullName evidence="1">DNA-directed RNA polymerase subunit</fullName>
    </recommendedName>
</protein>
<keyword evidence="1" id="KW-0804">Transcription</keyword>
<sequence>MLREVECLQHVRVPTQGLSANRMVSSSSVVTHLLRQLTMCKALEEIGYILGVTKLNAIVKGEKSDCTKHVNFLVSFNCRTLLPMKGEVMFGIVHSISRFGVFLKSGPMKIVYLSTRKMPNYYFVDEGKPLFMSNDLSRIEKDVVICFVVLATRWSQRTRDISILASIEGDSFGPVATAGLDGFEL</sequence>
<keyword evidence="1" id="KW-0240">DNA-directed RNA polymerase</keyword>
<proteinExistence type="predicted"/>
<dbReference type="GO" id="GO:0005634">
    <property type="term" value="C:nucleus"/>
    <property type="evidence" value="ECO:0007669"/>
    <property type="project" value="UniProtKB-SubCell"/>
</dbReference>
<evidence type="ECO:0000313" key="2">
    <source>
        <dbReference type="EMBL" id="PWA83145.1"/>
    </source>
</evidence>
<gene>
    <name evidence="2" type="ORF">CTI12_AA170980</name>
</gene>
<dbReference type="SUPFAM" id="SSF50249">
    <property type="entry name" value="Nucleic acid-binding proteins"/>
    <property type="match status" value="1"/>
</dbReference>
<dbReference type="AlphaFoldDB" id="A0A2U1PBK9"/>
<dbReference type="STRING" id="35608.A0A2U1PBK9"/>
<dbReference type="InterPro" id="IPR012340">
    <property type="entry name" value="NA-bd_OB-fold"/>
</dbReference>
<dbReference type="InterPro" id="IPR045113">
    <property type="entry name" value="Rpb7-like"/>
</dbReference>
<accession>A0A2U1PBK9</accession>
<dbReference type="GO" id="GO:0006352">
    <property type="term" value="P:DNA-templated transcription initiation"/>
    <property type="evidence" value="ECO:0007669"/>
    <property type="project" value="UniProtKB-UniRule"/>
</dbReference>
<dbReference type="EMBL" id="PKPP01001386">
    <property type="protein sequence ID" value="PWA83145.1"/>
    <property type="molecule type" value="Genomic_DNA"/>
</dbReference>
<keyword evidence="1" id="KW-0539">Nucleus</keyword>
<reference evidence="2 3" key="1">
    <citation type="journal article" date="2018" name="Mol. Plant">
        <title>The genome of Artemisia annua provides insight into the evolution of Asteraceae family and artemisinin biosynthesis.</title>
        <authorList>
            <person name="Shen Q."/>
            <person name="Zhang L."/>
            <person name="Liao Z."/>
            <person name="Wang S."/>
            <person name="Yan T."/>
            <person name="Shi P."/>
            <person name="Liu M."/>
            <person name="Fu X."/>
            <person name="Pan Q."/>
            <person name="Wang Y."/>
            <person name="Lv Z."/>
            <person name="Lu X."/>
            <person name="Zhang F."/>
            <person name="Jiang W."/>
            <person name="Ma Y."/>
            <person name="Chen M."/>
            <person name="Hao X."/>
            <person name="Li L."/>
            <person name="Tang Y."/>
            <person name="Lv G."/>
            <person name="Zhou Y."/>
            <person name="Sun X."/>
            <person name="Brodelius P.E."/>
            <person name="Rose J.K.C."/>
            <person name="Tang K."/>
        </authorList>
    </citation>
    <scope>NUCLEOTIDE SEQUENCE [LARGE SCALE GENOMIC DNA]</scope>
    <source>
        <strain evidence="3">cv. Huhao1</strain>
        <tissue evidence="2">Leaf</tissue>
    </source>
</reference>
<dbReference type="Gene3D" id="2.40.50.140">
    <property type="entry name" value="Nucleic acid-binding proteins"/>
    <property type="match status" value="1"/>
</dbReference>
<dbReference type="Proteomes" id="UP000245207">
    <property type="component" value="Unassembled WGS sequence"/>
</dbReference>
<name>A0A2U1PBK9_ARTAN</name>
<dbReference type="GO" id="GO:0003697">
    <property type="term" value="F:single-stranded DNA binding"/>
    <property type="evidence" value="ECO:0007669"/>
    <property type="project" value="TreeGrafter"/>
</dbReference>
<dbReference type="PANTHER" id="PTHR12709:SF6">
    <property type="entry name" value="DNA-DIRECTED RNA POLYMERASE SUBUNIT 7-LIKE PROTEIN"/>
    <property type="match status" value="1"/>
</dbReference>
<dbReference type="PANTHER" id="PTHR12709">
    <property type="entry name" value="DNA-DIRECTED RNA POLYMERASE II, III"/>
    <property type="match status" value="1"/>
</dbReference>
<dbReference type="GO" id="GO:0003727">
    <property type="term" value="F:single-stranded RNA binding"/>
    <property type="evidence" value="ECO:0007669"/>
    <property type="project" value="TreeGrafter"/>
</dbReference>
<comment type="caution">
    <text evidence="2">The sequence shown here is derived from an EMBL/GenBank/DDBJ whole genome shotgun (WGS) entry which is preliminary data.</text>
</comment>
<keyword evidence="3" id="KW-1185">Reference proteome</keyword>
<dbReference type="GO" id="GO:0000428">
    <property type="term" value="C:DNA-directed RNA polymerase complex"/>
    <property type="evidence" value="ECO:0007669"/>
    <property type="project" value="UniProtKB-KW"/>
</dbReference>
<comment type="function">
    <text evidence="1">DNA-dependent RNA polymerase which catalyzes the transcription of DNA into RNA using the four ribonucleoside triphosphates as substrates.</text>
</comment>
<organism evidence="2 3">
    <name type="scientific">Artemisia annua</name>
    <name type="common">Sweet wormwood</name>
    <dbReference type="NCBI Taxonomy" id="35608"/>
    <lineage>
        <taxon>Eukaryota</taxon>
        <taxon>Viridiplantae</taxon>
        <taxon>Streptophyta</taxon>
        <taxon>Embryophyta</taxon>
        <taxon>Tracheophyta</taxon>
        <taxon>Spermatophyta</taxon>
        <taxon>Magnoliopsida</taxon>
        <taxon>eudicotyledons</taxon>
        <taxon>Gunneridae</taxon>
        <taxon>Pentapetalae</taxon>
        <taxon>asterids</taxon>
        <taxon>campanulids</taxon>
        <taxon>Asterales</taxon>
        <taxon>Asteraceae</taxon>
        <taxon>Asteroideae</taxon>
        <taxon>Anthemideae</taxon>
        <taxon>Artemisiinae</taxon>
        <taxon>Artemisia</taxon>
    </lineage>
</organism>
<comment type="subcellular location">
    <subcellularLocation>
        <location evidence="1">Nucleus</location>
    </subcellularLocation>
</comment>
<evidence type="ECO:0000256" key="1">
    <source>
        <dbReference type="RuleBase" id="RU369086"/>
    </source>
</evidence>
<evidence type="ECO:0000313" key="3">
    <source>
        <dbReference type="Proteomes" id="UP000245207"/>
    </source>
</evidence>
<dbReference type="OrthoDB" id="1162399at2759"/>